<keyword evidence="5" id="KW-0399">Innate immunity</keyword>
<comment type="similarity">
    <text evidence="2">Belongs to the insect defense protein family.</text>
</comment>
<dbReference type="Pfam" id="PF02014">
    <property type="entry name" value="Reeler"/>
    <property type="match status" value="1"/>
</dbReference>
<feature type="signal peptide" evidence="10">
    <location>
        <begin position="1"/>
        <end position="19"/>
    </location>
</feature>
<accession>A0AAD9KEC3</accession>
<evidence type="ECO:0000256" key="5">
    <source>
        <dbReference type="ARBA" id="ARBA00022588"/>
    </source>
</evidence>
<dbReference type="PANTHER" id="PTHR45828">
    <property type="entry name" value="CYTOCHROME B561/FERRIC REDUCTASE TRANSMEMBRANE"/>
    <property type="match status" value="1"/>
</dbReference>
<evidence type="ECO:0000256" key="8">
    <source>
        <dbReference type="ARBA" id="ARBA00023022"/>
    </source>
</evidence>
<dbReference type="InterPro" id="IPR002861">
    <property type="entry name" value="Reeler_dom"/>
</dbReference>
<evidence type="ECO:0000313" key="12">
    <source>
        <dbReference type="EMBL" id="KAK2168913.1"/>
    </source>
</evidence>
<keyword evidence="6 10" id="KW-0732">Signal</keyword>
<evidence type="ECO:0000259" key="11">
    <source>
        <dbReference type="PROSITE" id="PS51019"/>
    </source>
</evidence>
<evidence type="ECO:0000256" key="6">
    <source>
        <dbReference type="ARBA" id="ARBA00022729"/>
    </source>
</evidence>
<dbReference type="CDD" id="cd08544">
    <property type="entry name" value="Reeler"/>
    <property type="match status" value="1"/>
</dbReference>
<evidence type="ECO:0000256" key="9">
    <source>
        <dbReference type="SAM" id="MobiDB-lite"/>
    </source>
</evidence>
<dbReference type="AlphaFoldDB" id="A0AAD9KEC3"/>
<dbReference type="GO" id="GO:0042742">
    <property type="term" value="P:defense response to bacterium"/>
    <property type="evidence" value="ECO:0007669"/>
    <property type="project" value="UniProtKB-KW"/>
</dbReference>
<reference evidence="12" key="1">
    <citation type="journal article" date="2023" name="Mol. Biol. Evol.">
        <title>Third-Generation Sequencing Reveals the Adaptive Role of the Epigenome in Three Deep-Sea Polychaetes.</title>
        <authorList>
            <person name="Perez M."/>
            <person name="Aroh O."/>
            <person name="Sun Y."/>
            <person name="Lan Y."/>
            <person name="Juniper S.K."/>
            <person name="Young C.R."/>
            <person name="Angers B."/>
            <person name="Qian P.Y."/>
        </authorList>
    </citation>
    <scope>NUCLEOTIDE SEQUENCE</scope>
    <source>
        <strain evidence="12">P08H-3</strain>
    </source>
</reference>
<evidence type="ECO:0000256" key="10">
    <source>
        <dbReference type="SAM" id="SignalP"/>
    </source>
</evidence>
<dbReference type="InterPro" id="IPR051237">
    <property type="entry name" value="Ferric-chelate_Red/DefProt"/>
</dbReference>
<feature type="domain" description="Reelin" evidence="11">
    <location>
        <begin position="15"/>
        <end position="189"/>
    </location>
</feature>
<name>A0AAD9KEC3_9ANNE</name>
<evidence type="ECO:0000313" key="13">
    <source>
        <dbReference type="Proteomes" id="UP001208570"/>
    </source>
</evidence>
<evidence type="ECO:0000256" key="2">
    <source>
        <dbReference type="ARBA" id="ARBA00008501"/>
    </source>
</evidence>
<comment type="subcellular location">
    <subcellularLocation>
        <location evidence="1">Secreted</location>
    </subcellularLocation>
</comment>
<evidence type="ECO:0000256" key="7">
    <source>
        <dbReference type="ARBA" id="ARBA00022859"/>
    </source>
</evidence>
<dbReference type="EMBL" id="JAODUP010000013">
    <property type="protein sequence ID" value="KAK2168913.1"/>
    <property type="molecule type" value="Genomic_DNA"/>
</dbReference>
<organism evidence="12 13">
    <name type="scientific">Paralvinella palmiformis</name>
    <dbReference type="NCBI Taxonomy" id="53620"/>
    <lineage>
        <taxon>Eukaryota</taxon>
        <taxon>Metazoa</taxon>
        <taxon>Spiralia</taxon>
        <taxon>Lophotrochozoa</taxon>
        <taxon>Annelida</taxon>
        <taxon>Polychaeta</taxon>
        <taxon>Sedentaria</taxon>
        <taxon>Canalipalpata</taxon>
        <taxon>Terebellida</taxon>
        <taxon>Terebelliformia</taxon>
        <taxon>Alvinellidae</taxon>
        <taxon>Paralvinella</taxon>
    </lineage>
</organism>
<dbReference type="GO" id="GO:0005576">
    <property type="term" value="C:extracellular region"/>
    <property type="evidence" value="ECO:0007669"/>
    <property type="project" value="UniProtKB-SubCell"/>
</dbReference>
<dbReference type="Proteomes" id="UP001208570">
    <property type="component" value="Unassembled WGS sequence"/>
</dbReference>
<protein>
    <recommendedName>
        <fullName evidence="11">Reelin domain-containing protein</fullName>
    </recommendedName>
</protein>
<dbReference type="GO" id="GO:0045087">
    <property type="term" value="P:innate immune response"/>
    <property type="evidence" value="ECO:0007669"/>
    <property type="project" value="UniProtKB-KW"/>
</dbReference>
<proteinExistence type="inferred from homology"/>
<evidence type="ECO:0000256" key="4">
    <source>
        <dbReference type="ARBA" id="ARBA00022529"/>
    </source>
</evidence>
<dbReference type="PROSITE" id="PS51019">
    <property type="entry name" value="REELIN"/>
    <property type="match status" value="1"/>
</dbReference>
<dbReference type="InterPro" id="IPR042307">
    <property type="entry name" value="Reeler_sf"/>
</dbReference>
<dbReference type="GO" id="GO:0016020">
    <property type="term" value="C:membrane"/>
    <property type="evidence" value="ECO:0007669"/>
    <property type="project" value="TreeGrafter"/>
</dbReference>
<keyword evidence="3" id="KW-0964">Secreted</keyword>
<dbReference type="PANTHER" id="PTHR45828:SF9">
    <property type="entry name" value="CELL WALL INTEGRITY AND STRESS RESPONSE COMPONENT 4-LIKE-RELATED"/>
    <property type="match status" value="1"/>
</dbReference>
<dbReference type="Gene3D" id="2.60.40.4060">
    <property type="entry name" value="Reeler domain"/>
    <property type="match status" value="1"/>
</dbReference>
<comment type="caution">
    <text evidence="12">The sequence shown here is derived from an EMBL/GenBank/DDBJ whole genome shotgun (WGS) entry which is preliminary data.</text>
</comment>
<feature type="compositionally biased region" description="Basic and acidic residues" evidence="9">
    <location>
        <begin position="192"/>
        <end position="222"/>
    </location>
</feature>
<evidence type="ECO:0000256" key="3">
    <source>
        <dbReference type="ARBA" id="ARBA00022525"/>
    </source>
</evidence>
<gene>
    <name evidence="12" type="ORF">LSH36_13g10034</name>
</gene>
<evidence type="ECO:0000256" key="1">
    <source>
        <dbReference type="ARBA" id="ARBA00004613"/>
    </source>
</evidence>
<feature type="chain" id="PRO_5042134586" description="Reelin domain-containing protein" evidence="10">
    <location>
        <begin position="20"/>
        <end position="379"/>
    </location>
</feature>
<feature type="region of interest" description="Disordered" evidence="9">
    <location>
        <begin position="188"/>
        <end position="222"/>
    </location>
</feature>
<keyword evidence="13" id="KW-1185">Reference proteome</keyword>
<keyword evidence="4" id="KW-0929">Antimicrobial</keyword>
<sequence>MSTLTISLLLGVLLPLVAAYPQGPPVNDGNPDLCKDMIPTGHGVSAMTEHRPFEVVVAGNCYKPGVALPVFVRLNETDKSEEYYEGLFIMARKYDNQQINNTDNVGTFQVSSDLQTLNCFNKDDSAVGQSTEKKFGCKTFNWTATSGMTNDIIFQATIVRNKERFWKDVKSVTIKYDDNCSPDASTVKCHTMSHDDKDKDDKDKDDKDKDDKDKDDKDKADKDKVQFNGSETTRILLYTFVTCVITAMIDVGVNMPYQLRKCTVSTVTDAVGSETTLKADRMHILYGCEYEVECHPDDEVVVFGDVGVNMPYQLRKCTVSTVTDAVGSETTLKADRMHILYGCEYEVECHPDDEILDLHLCGLRNMIETSVDVDMISQG</sequence>
<keyword evidence="8" id="KW-0044">Antibiotic</keyword>
<keyword evidence="7" id="KW-0391">Immunity</keyword>